<keyword evidence="3" id="KW-1185">Reference proteome</keyword>
<dbReference type="Proteomes" id="UP000245051">
    <property type="component" value="Chromosome"/>
</dbReference>
<name>A0ABM6V7U3_9ACTN</name>
<gene>
    <name evidence="2" type="ORF">DDQ41_16520</name>
</gene>
<protein>
    <submittedName>
        <fullName evidence="2">Uncharacterized protein</fullName>
    </submittedName>
</protein>
<organism evidence="2 3">
    <name type="scientific">Streptomyces spongiicola</name>
    <dbReference type="NCBI Taxonomy" id="1690221"/>
    <lineage>
        <taxon>Bacteria</taxon>
        <taxon>Bacillati</taxon>
        <taxon>Actinomycetota</taxon>
        <taxon>Actinomycetes</taxon>
        <taxon>Kitasatosporales</taxon>
        <taxon>Streptomycetaceae</taxon>
        <taxon>Streptomyces</taxon>
    </lineage>
</organism>
<evidence type="ECO:0000256" key="1">
    <source>
        <dbReference type="SAM" id="MobiDB-lite"/>
    </source>
</evidence>
<feature type="region of interest" description="Disordered" evidence="1">
    <location>
        <begin position="81"/>
        <end position="103"/>
    </location>
</feature>
<sequence>MPPLPAFPLLSPLSRVSLLSGCLTFLAFLAFLAVLTSLWSSHAATGPHPSVPAGRFPCGVRGAGCGVRGAGCGVRWRPRPGGGACDHPRRGRRSGDRGGVGMRSAGSALWVARSSRFN</sequence>
<evidence type="ECO:0000313" key="3">
    <source>
        <dbReference type="Proteomes" id="UP000245051"/>
    </source>
</evidence>
<evidence type="ECO:0000313" key="2">
    <source>
        <dbReference type="EMBL" id="AWK10238.1"/>
    </source>
</evidence>
<dbReference type="EMBL" id="CP029254">
    <property type="protein sequence ID" value="AWK10238.1"/>
    <property type="molecule type" value="Genomic_DNA"/>
</dbReference>
<accession>A0ABM6V7U3</accession>
<reference evidence="2 3" key="1">
    <citation type="submission" date="2018-05" db="EMBL/GenBank/DDBJ databases">
        <title>Complete genome sequence of the Type Strain of Streptomyces spongiicola HNM0071, the producer of staurosporine.</title>
        <authorList>
            <person name="Zhou S."/>
            <person name="Huang X."/>
        </authorList>
    </citation>
    <scope>NUCLEOTIDE SEQUENCE [LARGE SCALE GENOMIC DNA]</scope>
    <source>
        <strain evidence="2 3">HNM0071</strain>
    </source>
</reference>
<proteinExistence type="predicted"/>